<name>A0ABX5A6F7_9ENTR</name>
<protein>
    <submittedName>
        <fullName evidence="1">Uncharacterized protein</fullName>
    </submittedName>
</protein>
<sequence length="125" mass="13552">MKPALTITSFCIAAAAVAYIGYTAFTAKPEYLQAAETRVGSYLTSDVGRVSCNSTKVADQHWRLDCSTQAKGKIFEYSVYPAENAPYAVSRAFYLEAVNESAIQSAGEGLMKYLQINTTATNIQS</sequence>
<organism evidence="1 2">
    <name type="scientific">Lelliottia aquatilis</name>
    <dbReference type="NCBI Taxonomy" id="2080838"/>
    <lineage>
        <taxon>Bacteria</taxon>
        <taxon>Pseudomonadati</taxon>
        <taxon>Pseudomonadota</taxon>
        <taxon>Gammaproteobacteria</taxon>
        <taxon>Enterobacterales</taxon>
        <taxon>Enterobacteriaceae</taxon>
        <taxon>Lelliottia</taxon>
    </lineage>
</organism>
<reference evidence="1 2" key="1">
    <citation type="submission" date="2018-02" db="EMBL/GenBank/DDBJ databases">
        <title>Lelliotia aquatilis sp. nov., isolated from drinking water.</title>
        <authorList>
            <person name="Kaempfer P."/>
            <person name="Glaeser S."/>
            <person name="Exner M."/>
            <person name="Doijad S."/>
            <person name="Chakraborty T."/>
        </authorList>
    </citation>
    <scope>NUCLEOTIDE SEQUENCE [LARGE SCALE GENOMIC DNA]</scope>
    <source>
        <strain evidence="1 2">6331-17</strain>
    </source>
</reference>
<dbReference type="EMBL" id="PQVW01000001">
    <property type="protein sequence ID" value="POZ33755.1"/>
    <property type="molecule type" value="Genomic_DNA"/>
</dbReference>
<comment type="caution">
    <text evidence="1">The sequence shown here is derived from an EMBL/GenBank/DDBJ whole genome shotgun (WGS) entry which is preliminary data.</text>
</comment>
<accession>A0ABX5A6F7</accession>
<dbReference type="RefSeq" id="WP_103948982.1">
    <property type="nucleotide sequence ID" value="NZ_PQVT01000001.1"/>
</dbReference>
<evidence type="ECO:0000313" key="2">
    <source>
        <dbReference type="Proteomes" id="UP000237025"/>
    </source>
</evidence>
<proteinExistence type="predicted"/>
<evidence type="ECO:0000313" key="1">
    <source>
        <dbReference type="EMBL" id="POZ33755.1"/>
    </source>
</evidence>
<dbReference type="Proteomes" id="UP000237025">
    <property type="component" value="Unassembled WGS sequence"/>
</dbReference>
<keyword evidence="2" id="KW-1185">Reference proteome</keyword>
<gene>
    <name evidence="1" type="ORF">C3712_01220</name>
</gene>